<keyword evidence="3" id="KW-0732">Signal</keyword>
<comment type="caution">
    <text evidence="5">The sequence shown here is derived from an EMBL/GenBank/DDBJ whole genome shotgun (WGS) entry which is preliminary data.</text>
</comment>
<dbReference type="InterPro" id="IPR050491">
    <property type="entry name" value="AmpC-like"/>
</dbReference>
<evidence type="ECO:0000256" key="1">
    <source>
        <dbReference type="SAM" id="MobiDB-lite"/>
    </source>
</evidence>
<feature type="transmembrane region" description="Helical" evidence="2">
    <location>
        <begin position="364"/>
        <end position="385"/>
    </location>
</feature>
<organism evidence="5 6">
    <name type="scientific">Nonomuraea indica</name>
    <dbReference type="NCBI Taxonomy" id="1581193"/>
    <lineage>
        <taxon>Bacteria</taxon>
        <taxon>Bacillati</taxon>
        <taxon>Actinomycetota</taxon>
        <taxon>Actinomycetes</taxon>
        <taxon>Streptosporangiales</taxon>
        <taxon>Streptosporangiaceae</taxon>
        <taxon>Nonomuraea</taxon>
    </lineage>
</organism>
<keyword evidence="2" id="KW-0472">Membrane</keyword>
<protein>
    <submittedName>
        <fullName evidence="5">Serine hydrolase domain-containing protein</fullName>
        <ecNumber evidence="5">3.-.-.-</ecNumber>
    </submittedName>
</protein>
<dbReference type="Proteomes" id="UP001612928">
    <property type="component" value="Unassembled WGS sequence"/>
</dbReference>
<dbReference type="GO" id="GO:0016787">
    <property type="term" value="F:hydrolase activity"/>
    <property type="evidence" value="ECO:0007669"/>
    <property type="project" value="UniProtKB-KW"/>
</dbReference>
<dbReference type="InterPro" id="IPR012338">
    <property type="entry name" value="Beta-lactam/transpept-like"/>
</dbReference>
<reference evidence="5 6" key="1">
    <citation type="submission" date="2024-10" db="EMBL/GenBank/DDBJ databases">
        <title>The Natural Products Discovery Center: Release of the First 8490 Sequenced Strains for Exploring Actinobacteria Biosynthetic Diversity.</title>
        <authorList>
            <person name="Kalkreuter E."/>
            <person name="Kautsar S.A."/>
            <person name="Yang D."/>
            <person name="Bader C.D."/>
            <person name="Teijaro C.N."/>
            <person name="Fluegel L."/>
            <person name="Davis C.M."/>
            <person name="Simpson J.R."/>
            <person name="Lauterbach L."/>
            <person name="Steele A.D."/>
            <person name="Gui C."/>
            <person name="Meng S."/>
            <person name="Li G."/>
            <person name="Viehrig K."/>
            <person name="Ye F."/>
            <person name="Su P."/>
            <person name="Kiefer A.F."/>
            <person name="Nichols A."/>
            <person name="Cepeda A.J."/>
            <person name="Yan W."/>
            <person name="Fan B."/>
            <person name="Jiang Y."/>
            <person name="Adhikari A."/>
            <person name="Zheng C.-J."/>
            <person name="Schuster L."/>
            <person name="Cowan T.M."/>
            <person name="Smanski M.J."/>
            <person name="Chevrette M.G."/>
            <person name="De Carvalho L.P.S."/>
            <person name="Shen B."/>
        </authorList>
    </citation>
    <scope>NUCLEOTIDE SEQUENCE [LARGE SCALE GENOMIC DNA]</scope>
    <source>
        <strain evidence="5 6">NPDC049503</strain>
    </source>
</reference>
<feature type="region of interest" description="Disordered" evidence="1">
    <location>
        <begin position="470"/>
        <end position="501"/>
    </location>
</feature>
<evidence type="ECO:0000259" key="4">
    <source>
        <dbReference type="Pfam" id="PF00144"/>
    </source>
</evidence>
<gene>
    <name evidence="5" type="ORF">ACIBP5_27505</name>
</gene>
<feature type="transmembrane region" description="Helical" evidence="2">
    <location>
        <begin position="439"/>
        <end position="464"/>
    </location>
</feature>
<dbReference type="PANTHER" id="PTHR46825:SF9">
    <property type="entry name" value="BETA-LACTAMASE-RELATED DOMAIN-CONTAINING PROTEIN"/>
    <property type="match status" value="1"/>
</dbReference>
<name>A0ABW8AAB1_9ACTN</name>
<dbReference type="RefSeq" id="WP_397023887.1">
    <property type="nucleotide sequence ID" value="NZ_JBITMB010000006.1"/>
</dbReference>
<dbReference type="Pfam" id="PF00144">
    <property type="entry name" value="Beta-lactamase"/>
    <property type="match status" value="1"/>
</dbReference>
<dbReference type="Gene3D" id="3.40.710.10">
    <property type="entry name" value="DD-peptidase/beta-lactamase superfamily"/>
    <property type="match status" value="1"/>
</dbReference>
<keyword evidence="2" id="KW-1133">Transmembrane helix</keyword>
<dbReference type="SUPFAM" id="SSF56601">
    <property type="entry name" value="beta-lactamase/transpeptidase-like"/>
    <property type="match status" value="1"/>
</dbReference>
<feature type="transmembrane region" description="Helical" evidence="2">
    <location>
        <begin position="406"/>
        <end position="427"/>
    </location>
</feature>
<dbReference type="InterPro" id="IPR001466">
    <property type="entry name" value="Beta-lactam-related"/>
</dbReference>
<dbReference type="EMBL" id="JBITMB010000006">
    <property type="protein sequence ID" value="MFI7443734.1"/>
    <property type="molecule type" value="Genomic_DNA"/>
</dbReference>
<evidence type="ECO:0000313" key="6">
    <source>
        <dbReference type="Proteomes" id="UP001612928"/>
    </source>
</evidence>
<feature type="domain" description="Beta-lactamase-related" evidence="4">
    <location>
        <begin position="34"/>
        <end position="341"/>
    </location>
</feature>
<sequence length="501" mass="53117">MKTTIIALALATGLSPATPPTTPPAGGLTPAAVDAYLTRALDGTGLPGLSAVVTRGNRVVHAAGYGHDSDGRPVTADTPMRVASLSKSFTAMAVMTLVDKGAVALDDPVTEHLPELRMADPRAGRITVRHLLNQTSGLSDTTTDIGALKDSDSLREYVGRLRTATLRADPGTRWEYCNVNYDLAARLVEVVSGRGFGDYLRERVFGPLGMRSSAVSDREVRPADGYNSVFGLWRSRPELPAFLNGGGSGGVVTTAADMGRWLITQTGNGRRLVRPESLAVMHAPSEVREYGMGWGIDDETRRLGHSGNLFTYTAVQLVVPATGYGFAVMTNSAALHDDTFDIATGLAELSEGRTPEPAGGGRQLFELVLGAVTAAAAGLGLLGVLRSRHWAARRAGRPRWRAWSRLVPALLPVAVLAAYPDLISFLMNGRTVTWEQLTYFAVPLTITVAVAAAAGALTAGFRLARLRAAGGRRHGEHRPSRTAATPGEPSADPMTGARPRR</sequence>
<proteinExistence type="predicted"/>
<accession>A0ABW8AAB1</accession>
<evidence type="ECO:0000256" key="2">
    <source>
        <dbReference type="SAM" id="Phobius"/>
    </source>
</evidence>
<evidence type="ECO:0000256" key="3">
    <source>
        <dbReference type="SAM" id="SignalP"/>
    </source>
</evidence>
<dbReference type="PANTHER" id="PTHR46825">
    <property type="entry name" value="D-ALANYL-D-ALANINE-CARBOXYPEPTIDASE/ENDOPEPTIDASE AMPH"/>
    <property type="match status" value="1"/>
</dbReference>
<dbReference type="EC" id="3.-.-.-" evidence="5"/>
<keyword evidence="5" id="KW-0378">Hydrolase</keyword>
<feature type="chain" id="PRO_5046953119" evidence="3">
    <location>
        <begin position="18"/>
        <end position="501"/>
    </location>
</feature>
<keyword evidence="2" id="KW-0812">Transmembrane</keyword>
<keyword evidence="6" id="KW-1185">Reference proteome</keyword>
<evidence type="ECO:0000313" key="5">
    <source>
        <dbReference type="EMBL" id="MFI7443734.1"/>
    </source>
</evidence>
<feature type="signal peptide" evidence="3">
    <location>
        <begin position="1"/>
        <end position="17"/>
    </location>
</feature>